<dbReference type="InterPro" id="IPR021789">
    <property type="entry name" value="KHA_dom"/>
</dbReference>
<dbReference type="FunFam" id="1.10.287.70:FF:000123">
    <property type="entry name" value="Potassium channel KAT3"/>
    <property type="match status" value="1"/>
</dbReference>
<evidence type="ECO:0000256" key="13">
    <source>
        <dbReference type="RuleBase" id="RU369015"/>
    </source>
</evidence>
<comment type="domain">
    <text evidence="13">The segment S4 is probably the voltage-sensor and is characterized by a series of positively charged amino acids. The pore-forming region H5 is enclosed by the transmembrane segments S5 and S6 in the Shaker-type (1P/6TM) and contains the GYGD signature motif which seems to be involved in potassium selectivity.</text>
</comment>
<comment type="similarity">
    <text evidence="2 13">Belongs to the potassium channel family. Plant (TC 1.A.1.4) subfamily.</text>
</comment>
<evidence type="ECO:0000256" key="12">
    <source>
        <dbReference type="ARBA" id="ARBA00023303"/>
    </source>
</evidence>
<dbReference type="AlphaFoldDB" id="A0A5J9VHV7"/>
<keyword evidence="10 13" id="KW-0406">Ion transport</keyword>
<protein>
    <recommendedName>
        <fullName evidence="13">Potassium channel</fullName>
    </recommendedName>
</protein>
<comment type="caution">
    <text evidence="13">Lacks conserved residue(s) required for the propagation of feature annotation.</text>
</comment>
<feature type="transmembrane region" description="Helical" evidence="13">
    <location>
        <begin position="115"/>
        <end position="135"/>
    </location>
</feature>
<evidence type="ECO:0000256" key="7">
    <source>
        <dbReference type="ARBA" id="ARBA00022882"/>
    </source>
</evidence>
<dbReference type="OrthoDB" id="426293at2759"/>
<keyword evidence="6 13" id="KW-0631">Potassium channel</keyword>
<keyword evidence="5 13" id="KW-0812">Transmembrane</keyword>
<evidence type="ECO:0000313" key="17">
    <source>
        <dbReference type="Proteomes" id="UP000324897"/>
    </source>
</evidence>
<evidence type="ECO:0000256" key="5">
    <source>
        <dbReference type="ARBA" id="ARBA00022692"/>
    </source>
</evidence>
<evidence type="ECO:0000259" key="15">
    <source>
        <dbReference type="PROSITE" id="PS51490"/>
    </source>
</evidence>
<dbReference type="Gene3D" id="1.10.287.70">
    <property type="match status" value="1"/>
</dbReference>
<dbReference type="EMBL" id="RWGY01000009">
    <property type="protein sequence ID" value="TVU35298.1"/>
    <property type="molecule type" value="Genomic_DNA"/>
</dbReference>
<keyword evidence="9 13" id="KW-1133">Transmembrane helix</keyword>
<dbReference type="InterPro" id="IPR005821">
    <property type="entry name" value="Ion_trans_dom"/>
</dbReference>
<evidence type="ECO:0000256" key="9">
    <source>
        <dbReference type="ARBA" id="ARBA00022989"/>
    </source>
</evidence>
<feature type="domain" description="KHA" evidence="15">
    <location>
        <begin position="570"/>
        <end position="642"/>
    </location>
</feature>
<comment type="domain">
    <text evidence="13">The KHA domain (rich in hydrophobic and acidic residues) present in the C-terminal part is likely to be important for tetramerization.</text>
</comment>
<comment type="subcellular location">
    <subcellularLocation>
        <location evidence="1 13">Membrane</location>
        <topology evidence="1 13">Multi-pass membrane protein</topology>
    </subcellularLocation>
</comment>
<dbReference type="Gramene" id="TVU35298">
    <property type="protein sequence ID" value="TVU35298"/>
    <property type="gene ID" value="EJB05_17182"/>
</dbReference>
<feature type="transmembrane region" description="Helical" evidence="13">
    <location>
        <begin position="293"/>
        <end position="318"/>
    </location>
</feature>
<dbReference type="GO" id="GO:0005249">
    <property type="term" value="F:voltage-gated potassium channel activity"/>
    <property type="evidence" value="ECO:0007669"/>
    <property type="project" value="UniProtKB-UniRule"/>
</dbReference>
<dbReference type="Proteomes" id="UP000324897">
    <property type="component" value="Unassembled WGS sequence"/>
</dbReference>
<dbReference type="PANTHER" id="PTHR45743:SF27">
    <property type="entry name" value="POTASSIUM CHANNEL KAT3"/>
    <property type="match status" value="1"/>
</dbReference>
<dbReference type="CDD" id="cd00038">
    <property type="entry name" value="CAP_ED"/>
    <property type="match status" value="1"/>
</dbReference>
<dbReference type="InterPro" id="IPR018490">
    <property type="entry name" value="cNMP-bd_dom_sf"/>
</dbReference>
<dbReference type="SUPFAM" id="SSF51206">
    <property type="entry name" value="cAMP-binding domain-like"/>
    <property type="match status" value="1"/>
</dbReference>
<dbReference type="PROSITE" id="PS50042">
    <property type="entry name" value="CNMP_BINDING_3"/>
    <property type="match status" value="1"/>
</dbReference>
<dbReference type="SMART" id="SM00100">
    <property type="entry name" value="cNMP"/>
    <property type="match status" value="1"/>
</dbReference>
<comment type="caution">
    <text evidence="16">The sequence shown here is derived from an EMBL/GenBank/DDBJ whole genome shotgun (WGS) entry which is preliminary data.</text>
</comment>
<keyword evidence="3 13" id="KW-0813">Transport</keyword>
<keyword evidence="8 13" id="KW-0630">Potassium</keyword>
<comment type="function">
    <text evidence="13">Potassium channel.</text>
</comment>
<dbReference type="PRINTS" id="PR01463">
    <property type="entry name" value="EAGCHANLFMLY"/>
</dbReference>
<evidence type="ECO:0000259" key="14">
    <source>
        <dbReference type="PROSITE" id="PS50042"/>
    </source>
</evidence>
<dbReference type="InterPro" id="IPR014710">
    <property type="entry name" value="RmlC-like_jellyroll"/>
</dbReference>
<evidence type="ECO:0000256" key="10">
    <source>
        <dbReference type="ARBA" id="ARBA00023065"/>
    </source>
</evidence>
<gene>
    <name evidence="16" type="ORF">EJB05_17182</name>
</gene>
<evidence type="ECO:0000256" key="6">
    <source>
        <dbReference type="ARBA" id="ARBA00022826"/>
    </source>
</evidence>
<dbReference type="InterPro" id="IPR045319">
    <property type="entry name" value="KAT/AKT"/>
</dbReference>
<reference evidence="16 17" key="1">
    <citation type="journal article" date="2019" name="Sci. Rep.">
        <title>A high-quality genome of Eragrostis curvula grass provides insights into Poaceae evolution and supports new strategies to enhance forage quality.</title>
        <authorList>
            <person name="Carballo J."/>
            <person name="Santos B.A.C.M."/>
            <person name="Zappacosta D."/>
            <person name="Garbus I."/>
            <person name="Selva J.P."/>
            <person name="Gallo C.A."/>
            <person name="Diaz A."/>
            <person name="Albertini E."/>
            <person name="Caccamo M."/>
            <person name="Echenique V."/>
        </authorList>
    </citation>
    <scope>NUCLEOTIDE SEQUENCE [LARGE SCALE GENOMIC DNA]</scope>
    <source>
        <strain evidence="17">cv. Victoria</strain>
        <tissue evidence="16">Leaf</tissue>
    </source>
</reference>
<evidence type="ECO:0000256" key="11">
    <source>
        <dbReference type="ARBA" id="ARBA00023136"/>
    </source>
</evidence>
<sequence>MSILDLPHVFRLIYVSPQATASRVICGGRRAVVHGKTIRVGKLDAAVDQQSRRRFLRAVPGVRRTLPFHRTQHHQSLRLPLQGFLIVLVLYSAWVSPFELAIEKAVTTPLLAVDLVVDIFFAVDIALSFFVAYVDRSTNLFVDDRKKIASRYLTRPWFAMDVASTIPFHVIFRLVSGKGTWFGFLNLLRLWRLRRVSNLFAQLEKDIRINYFCIRIIKLLFVTLFALHSSACIFLWMAFHHQHKESTWIGSQVHDFADRSVWIGYTYAVYWAITTLATVGYGDLHAVNPGEMVFTVFYMLFNMGLTSYIIGHMTNLVVHAAATTFKMRDMMCRVSTFGSVNRLPPGLREKMMVSAQLKFNTAEVLQHQLLSDLPRALRSEIAQHLFKETVSEMYAEYFPPNADILLEQEISTDCYIIVSGAVDVLTTTEDGTEKFVMKIGPHGMAGEMGVIFNVPQPFTVRCRRLTQVVRISHSHLLQIIRPNTADADAIYCNFIQYLKSLNEQVPAGAPFLREISSSTKGLDELQNGTIFQRQLQSSAETVWSPNARPGTEDHEGVAPNMLPRPQPKQRVVIHERFAGDATEMPQNRAGGKLVCLPDSLQELMKVAEEKFGKTVRKVLTVDGAEVDDITVLRDGDHLVICW</sequence>
<dbReference type="PROSITE" id="PS51490">
    <property type="entry name" value="KHA"/>
    <property type="match status" value="1"/>
</dbReference>
<feature type="domain" description="Cyclic nucleotide-binding" evidence="14">
    <location>
        <begin position="369"/>
        <end position="497"/>
    </location>
</feature>
<name>A0A5J9VHV7_9POAL</name>
<evidence type="ECO:0000256" key="8">
    <source>
        <dbReference type="ARBA" id="ARBA00022958"/>
    </source>
</evidence>
<dbReference type="SUPFAM" id="SSF81324">
    <property type="entry name" value="Voltage-gated potassium channels"/>
    <property type="match status" value="1"/>
</dbReference>
<feature type="non-terminal residue" evidence="16">
    <location>
        <position position="1"/>
    </location>
</feature>
<dbReference type="Pfam" id="PF00520">
    <property type="entry name" value="Ion_trans"/>
    <property type="match status" value="1"/>
</dbReference>
<dbReference type="Gene3D" id="2.60.120.10">
    <property type="entry name" value="Jelly Rolls"/>
    <property type="match status" value="1"/>
</dbReference>
<dbReference type="PANTHER" id="PTHR45743">
    <property type="entry name" value="POTASSIUM CHANNEL AKT1"/>
    <property type="match status" value="1"/>
</dbReference>
<keyword evidence="11 13" id="KW-0472">Membrane</keyword>
<feature type="transmembrane region" description="Helical" evidence="13">
    <location>
        <begin position="216"/>
        <end position="239"/>
    </location>
</feature>
<keyword evidence="7 13" id="KW-0851">Voltage-gated channel</keyword>
<feature type="transmembrane region" description="Helical" evidence="13">
    <location>
        <begin position="77"/>
        <end position="95"/>
    </location>
</feature>
<accession>A0A5J9VHV7</accession>
<evidence type="ECO:0000256" key="2">
    <source>
        <dbReference type="ARBA" id="ARBA00007929"/>
    </source>
</evidence>
<comment type="subunit">
    <text evidence="13">The potassium channel is composed of a homo- or heterotetrameric complex of pore-forming subunits.</text>
</comment>
<dbReference type="Pfam" id="PF11834">
    <property type="entry name" value="KHA"/>
    <property type="match status" value="1"/>
</dbReference>
<dbReference type="InterPro" id="IPR003938">
    <property type="entry name" value="K_chnl_volt-dep_EAG/ELK/ERG"/>
</dbReference>
<dbReference type="Pfam" id="PF00027">
    <property type="entry name" value="cNMP_binding"/>
    <property type="match status" value="1"/>
</dbReference>
<keyword evidence="17" id="KW-1185">Reference proteome</keyword>
<evidence type="ECO:0000256" key="4">
    <source>
        <dbReference type="ARBA" id="ARBA00022538"/>
    </source>
</evidence>
<keyword evidence="12 13" id="KW-0407">Ion channel</keyword>
<evidence type="ECO:0000256" key="1">
    <source>
        <dbReference type="ARBA" id="ARBA00004141"/>
    </source>
</evidence>
<proteinExistence type="inferred from homology"/>
<feature type="transmembrane region" description="Helical" evidence="13">
    <location>
        <begin position="260"/>
        <end position="281"/>
    </location>
</feature>
<evidence type="ECO:0000256" key="3">
    <source>
        <dbReference type="ARBA" id="ARBA00022448"/>
    </source>
</evidence>
<dbReference type="GO" id="GO:0034702">
    <property type="term" value="C:monoatomic ion channel complex"/>
    <property type="evidence" value="ECO:0007669"/>
    <property type="project" value="UniProtKB-KW"/>
</dbReference>
<evidence type="ECO:0000313" key="16">
    <source>
        <dbReference type="EMBL" id="TVU35298.1"/>
    </source>
</evidence>
<organism evidence="16 17">
    <name type="scientific">Eragrostis curvula</name>
    <name type="common">weeping love grass</name>
    <dbReference type="NCBI Taxonomy" id="38414"/>
    <lineage>
        <taxon>Eukaryota</taxon>
        <taxon>Viridiplantae</taxon>
        <taxon>Streptophyta</taxon>
        <taxon>Embryophyta</taxon>
        <taxon>Tracheophyta</taxon>
        <taxon>Spermatophyta</taxon>
        <taxon>Magnoliopsida</taxon>
        <taxon>Liliopsida</taxon>
        <taxon>Poales</taxon>
        <taxon>Poaceae</taxon>
        <taxon>PACMAD clade</taxon>
        <taxon>Chloridoideae</taxon>
        <taxon>Eragrostideae</taxon>
        <taxon>Eragrostidinae</taxon>
        <taxon>Eragrostis</taxon>
    </lineage>
</organism>
<dbReference type="InterPro" id="IPR000595">
    <property type="entry name" value="cNMP-bd_dom"/>
</dbReference>
<keyword evidence="4 13" id="KW-0633">Potassium transport</keyword>